<feature type="transmembrane region" description="Helical" evidence="7">
    <location>
        <begin position="7"/>
        <end position="28"/>
    </location>
</feature>
<evidence type="ECO:0000313" key="11">
    <source>
        <dbReference type="Proteomes" id="UP000671828"/>
    </source>
</evidence>
<dbReference type="Gene3D" id="1.20.1560.10">
    <property type="entry name" value="ABC transporter type 1, transmembrane domain"/>
    <property type="match status" value="1"/>
</dbReference>
<evidence type="ECO:0000256" key="3">
    <source>
        <dbReference type="ARBA" id="ARBA00022741"/>
    </source>
</evidence>
<feature type="transmembrane region" description="Helical" evidence="7">
    <location>
        <begin position="118"/>
        <end position="140"/>
    </location>
</feature>
<dbReference type="InterPro" id="IPR027417">
    <property type="entry name" value="P-loop_NTPase"/>
</dbReference>
<comment type="subcellular location">
    <subcellularLocation>
        <location evidence="1">Cell membrane</location>
        <topology evidence="1">Multi-pass membrane protein</topology>
    </subcellularLocation>
</comment>
<dbReference type="InterPro" id="IPR039421">
    <property type="entry name" value="Type_1_exporter"/>
</dbReference>
<gene>
    <name evidence="10" type="ORF">J7S33_29265</name>
</gene>
<evidence type="ECO:0000256" key="4">
    <source>
        <dbReference type="ARBA" id="ARBA00022840"/>
    </source>
</evidence>
<keyword evidence="2 7" id="KW-0812">Transmembrane</keyword>
<evidence type="ECO:0000259" key="8">
    <source>
        <dbReference type="PROSITE" id="PS50893"/>
    </source>
</evidence>
<dbReference type="InterPro" id="IPR003439">
    <property type="entry name" value="ABC_transporter-like_ATP-bd"/>
</dbReference>
<keyword evidence="5 7" id="KW-1133">Transmembrane helix</keyword>
<dbReference type="InterPro" id="IPR011527">
    <property type="entry name" value="ABC1_TM_dom"/>
</dbReference>
<dbReference type="PROSITE" id="PS50893">
    <property type="entry name" value="ABC_TRANSPORTER_2"/>
    <property type="match status" value="1"/>
</dbReference>
<dbReference type="GO" id="GO:0005886">
    <property type="term" value="C:plasma membrane"/>
    <property type="evidence" value="ECO:0007669"/>
    <property type="project" value="UniProtKB-SubCell"/>
</dbReference>
<name>A0A8T8HXC4_9PSEU</name>
<evidence type="ECO:0000259" key="9">
    <source>
        <dbReference type="PROSITE" id="PS50929"/>
    </source>
</evidence>
<feature type="transmembrane region" description="Helical" evidence="7">
    <location>
        <begin position="34"/>
        <end position="55"/>
    </location>
</feature>
<dbReference type="Proteomes" id="UP000671828">
    <property type="component" value="Chromosome"/>
</dbReference>
<evidence type="ECO:0000256" key="5">
    <source>
        <dbReference type="ARBA" id="ARBA00022989"/>
    </source>
</evidence>
<dbReference type="PROSITE" id="PS50929">
    <property type="entry name" value="ABC_TM1F"/>
    <property type="match status" value="1"/>
</dbReference>
<evidence type="ECO:0000256" key="7">
    <source>
        <dbReference type="SAM" id="Phobius"/>
    </source>
</evidence>
<feature type="domain" description="ABC transmembrane type-1" evidence="9">
    <location>
        <begin position="1"/>
        <end position="163"/>
    </location>
</feature>
<dbReference type="InterPro" id="IPR036640">
    <property type="entry name" value="ABC1_TM_sf"/>
</dbReference>
<feature type="non-terminal residue" evidence="10">
    <location>
        <position position="1"/>
    </location>
</feature>
<dbReference type="AlphaFoldDB" id="A0A8T8HXC4"/>
<keyword evidence="3" id="KW-0547">Nucleotide-binding</keyword>
<accession>A0A8T8HXC4</accession>
<sequence length="436" mass="44700">ARQIVSNLVMSVTSAGLMVLAAAIGLVALAPVALVALVPLALATGVALVALTRAWRRRYRAALAREEALADEVDAVLRGVRDVAACGAAGRAAADLDRLLGAHAAAVGRAADLGGARIAVIGAAARLPLLFLLLLAPGLLDGGALTPGELVGAVVYVVSGLEPAWRAAAEILGNQGVELGALLARLGRRPAVPEPPASGVRPPERGALALRSATFRYGEHSDPVLDRADLVIADGEWVVVLGPSGIGKSTLASVLTGLERPESGSVEFAGLDLSRYRAAELRRRLALIPQEAYVFSGTVRANLALLAPDADDAAIGAAVRAVGLEELVARHGGLDGQVVPRALSAGERQLVALGRVHLSPARVVVLDEATCHLDPAAEARAEHAFHRRGGTLVVIAHRATSAARAHRVLVLDETGLHDRAAAPAPGGAPAPRRAGR</sequence>
<dbReference type="GO" id="GO:0140359">
    <property type="term" value="F:ABC-type transporter activity"/>
    <property type="evidence" value="ECO:0007669"/>
    <property type="project" value="InterPro"/>
</dbReference>
<dbReference type="EMBL" id="CP072788">
    <property type="protein sequence ID" value="QTR03029.1"/>
    <property type="molecule type" value="Genomic_DNA"/>
</dbReference>
<protein>
    <submittedName>
        <fullName evidence="10">ATP-binding cassette domain-containing protein</fullName>
    </submittedName>
</protein>
<dbReference type="Pfam" id="PF00005">
    <property type="entry name" value="ABC_tran"/>
    <property type="match status" value="1"/>
</dbReference>
<dbReference type="PANTHER" id="PTHR24221:SF654">
    <property type="entry name" value="ATP-BINDING CASSETTE SUB-FAMILY B MEMBER 6"/>
    <property type="match status" value="1"/>
</dbReference>
<evidence type="ECO:0000313" key="10">
    <source>
        <dbReference type="EMBL" id="QTR03029.1"/>
    </source>
</evidence>
<dbReference type="SUPFAM" id="SSF90123">
    <property type="entry name" value="ABC transporter transmembrane region"/>
    <property type="match status" value="1"/>
</dbReference>
<evidence type="ECO:0000256" key="1">
    <source>
        <dbReference type="ARBA" id="ARBA00004651"/>
    </source>
</evidence>
<dbReference type="InterPro" id="IPR003593">
    <property type="entry name" value="AAA+_ATPase"/>
</dbReference>
<dbReference type="PANTHER" id="PTHR24221">
    <property type="entry name" value="ATP-BINDING CASSETTE SUB-FAMILY B"/>
    <property type="match status" value="1"/>
</dbReference>
<organism evidence="10 11">
    <name type="scientific">Saccharothrix algeriensis</name>
    <dbReference type="NCBI Taxonomy" id="173560"/>
    <lineage>
        <taxon>Bacteria</taxon>
        <taxon>Bacillati</taxon>
        <taxon>Actinomycetota</taxon>
        <taxon>Actinomycetes</taxon>
        <taxon>Pseudonocardiales</taxon>
        <taxon>Pseudonocardiaceae</taxon>
        <taxon>Saccharothrix</taxon>
    </lineage>
</organism>
<dbReference type="GO" id="GO:0016887">
    <property type="term" value="F:ATP hydrolysis activity"/>
    <property type="evidence" value="ECO:0007669"/>
    <property type="project" value="InterPro"/>
</dbReference>
<reference evidence="10" key="1">
    <citation type="submission" date="2021-04" db="EMBL/GenBank/DDBJ databases">
        <title>Saccharothrix algeriensis WGS.</title>
        <authorList>
            <person name="Stuskova K."/>
            <person name="Hakalova E."/>
            <person name="Tebbal A.B."/>
            <person name="Eichmeier A."/>
        </authorList>
    </citation>
    <scope>NUCLEOTIDE SEQUENCE</scope>
    <source>
        <strain evidence="10">NRRL B-24137</strain>
    </source>
</reference>
<dbReference type="SMART" id="SM00382">
    <property type="entry name" value="AAA"/>
    <property type="match status" value="1"/>
</dbReference>
<dbReference type="Gene3D" id="3.40.50.300">
    <property type="entry name" value="P-loop containing nucleotide triphosphate hydrolases"/>
    <property type="match status" value="1"/>
</dbReference>
<feature type="domain" description="ABC transporter" evidence="8">
    <location>
        <begin position="208"/>
        <end position="434"/>
    </location>
</feature>
<keyword evidence="4 10" id="KW-0067">ATP-binding</keyword>
<evidence type="ECO:0000256" key="2">
    <source>
        <dbReference type="ARBA" id="ARBA00022692"/>
    </source>
</evidence>
<dbReference type="CDD" id="cd03228">
    <property type="entry name" value="ABCC_MRP_Like"/>
    <property type="match status" value="1"/>
</dbReference>
<keyword evidence="6 7" id="KW-0472">Membrane</keyword>
<proteinExistence type="predicted"/>
<evidence type="ECO:0000256" key="6">
    <source>
        <dbReference type="ARBA" id="ARBA00023136"/>
    </source>
</evidence>
<dbReference type="SUPFAM" id="SSF52540">
    <property type="entry name" value="P-loop containing nucleoside triphosphate hydrolases"/>
    <property type="match status" value="1"/>
</dbReference>
<dbReference type="GO" id="GO:0005524">
    <property type="term" value="F:ATP binding"/>
    <property type="evidence" value="ECO:0007669"/>
    <property type="project" value="UniProtKB-KW"/>
</dbReference>
<dbReference type="GO" id="GO:0034040">
    <property type="term" value="F:ATPase-coupled lipid transmembrane transporter activity"/>
    <property type="evidence" value="ECO:0007669"/>
    <property type="project" value="TreeGrafter"/>
</dbReference>